<dbReference type="EMBL" id="JAGKQH010000008">
    <property type="protein sequence ID" value="KAG6593104.1"/>
    <property type="molecule type" value="Genomic_DNA"/>
</dbReference>
<feature type="region of interest" description="Disordered" evidence="1">
    <location>
        <begin position="1"/>
        <end position="24"/>
    </location>
</feature>
<dbReference type="Proteomes" id="UP000685013">
    <property type="component" value="Chromosome 8"/>
</dbReference>
<name>A0AAV6N8H3_9ROSI</name>
<protein>
    <submittedName>
        <fullName evidence="2">Uncharacterized protein</fullName>
    </submittedName>
</protein>
<gene>
    <name evidence="2" type="ORF">SDJN03_12580</name>
</gene>
<evidence type="ECO:0000313" key="3">
    <source>
        <dbReference type="Proteomes" id="UP000685013"/>
    </source>
</evidence>
<dbReference type="AlphaFoldDB" id="A0AAV6N8H3"/>
<sequence>MFPSPRRKRGKESPVGQAGGKGYVEKEKRMLRECKPMQSAVLTKHSHECKSMQQTKYNYSPNHLHLQVNGRHSEWRRETKDHEACRSRNNEMPGLQVAFLDLHPNIFS</sequence>
<keyword evidence="3" id="KW-1185">Reference proteome</keyword>
<organism evidence="2 3">
    <name type="scientific">Cucurbita argyrosperma subsp. sororia</name>
    <dbReference type="NCBI Taxonomy" id="37648"/>
    <lineage>
        <taxon>Eukaryota</taxon>
        <taxon>Viridiplantae</taxon>
        <taxon>Streptophyta</taxon>
        <taxon>Embryophyta</taxon>
        <taxon>Tracheophyta</taxon>
        <taxon>Spermatophyta</taxon>
        <taxon>Magnoliopsida</taxon>
        <taxon>eudicotyledons</taxon>
        <taxon>Gunneridae</taxon>
        <taxon>Pentapetalae</taxon>
        <taxon>rosids</taxon>
        <taxon>fabids</taxon>
        <taxon>Cucurbitales</taxon>
        <taxon>Cucurbitaceae</taxon>
        <taxon>Cucurbiteae</taxon>
        <taxon>Cucurbita</taxon>
    </lineage>
</organism>
<comment type="caution">
    <text evidence="2">The sequence shown here is derived from an EMBL/GenBank/DDBJ whole genome shotgun (WGS) entry which is preliminary data.</text>
</comment>
<proteinExistence type="predicted"/>
<accession>A0AAV6N8H3</accession>
<evidence type="ECO:0000256" key="1">
    <source>
        <dbReference type="SAM" id="MobiDB-lite"/>
    </source>
</evidence>
<feature type="non-terminal residue" evidence="2">
    <location>
        <position position="1"/>
    </location>
</feature>
<evidence type="ECO:0000313" key="2">
    <source>
        <dbReference type="EMBL" id="KAG6593104.1"/>
    </source>
</evidence>
<reference evidence="2 3" key="1">
    <citation type="journal article" date="2021" name="Hortic Res">
        <title>The domestication of Cucurbita argyrosperma as revealed by the genome of its wild relative.</title>
        <authorList>
            <person name="Barrera-Redondo J."/>
            <person name="Sanchez-de la Vega G."/>
            <person name="Aguirre-Liguori J.A."/>
            <person name="Castellanos-Morales G."/>
            <person name="Gutierrez-Guerrero Y.T."/>
            <person name="Aguirre-Dugua X."/>
            <person name="Aguirre-Planter E."/>
            <person name="Tenaillon M.I."/>
            <person name="Lira-Saade R."/>
            <person name="Eguiarte L.E."/>
        </authorList>
    </citation>
    <scope>NUCLEOTIDE SEQUENCE [LARGE SCALE GENOMIC DNA]</scope>
    <source>
        <strain evidence="2">JBR-2021</strain>
    </source>
</reference>
<feature type="compositionally biased region" description="Basic residues" evidence="1">
    <location>
        <begin position="1"/>
        <end position="10"/>
    </location>
</feature>